<comment type="similarity">
    <text evidence="1">Belongs to the 'GDXG' lipolytic enzyme family.</text>
</comment>
<dbReference type="GO" id="GO:0016787">
    <property type="term" value="F:hydrolase activity"/>
    <property type="evidence" value="ECO:0007669"/>
    <property type="project" value="UniProtKB-KW"/>
</dbReference>
<dbReference type="EMBL" id="ML975358">
    <property type="protein sequence ID" value="KAF1831643.1"/>
    <property type="molecule type" value="Genomic_DNA"/>
</dbReference>
<dbReference type="InterPro" id="IPR013094">
    <property type="entry name" value="AB_hydrolase_3"/>
</dbReference>
<protein>
    <submittedName>
        <fullName evidence="5">Alpha/beta-hydrolase</fullName>
    </submittedName>
</protein>
<sequence length="376" mass="41096">MAMFTTQPSKAIYTLGALSFELARLPLFAVKYLSSHGRQHASWTFRQAIAVRVLFSALYHLATVQVHTPLPLTPGREKERFVRIKPAASEHYQGPLRSNKDVVPTEIGATWYPAPLTATGSDDKRNIKVLLHVHGGAFAIGDGRTASSGYAMKKLLKHATATHALCPQYRLSTLPVSPTSNPFPAALQDTLTTYLYLLHDLNIAPKDIILSGDSAGGNLCIALLRYLADHAALPHPSATLLWSPWIDPSDTSASYVYDNANFATDYLSPPFTYWGTSAYAGPAGTGVLSSPYISQKDRTFRTAVPIWVNVGSKEILFRDIVDWAGSMKEAGNAVVLDVEENVPHDILYMGNVLGFDDQVEGMARRAGVWLRERGGL</sequence>
<evidence type="ECO:0000259" key="4">
    <source>
        <dbReference type="Pfam" id="PF07859"/>
    </source>
</evidence>
<dbReference type="SUPFAM" id="SSF53474">
    <property type="entry name" value="alpha/beta-Hydrolases"/>
    <property type="match status" value="1"/>
</dbReference>
<dbReference type="PANTHER" id="PTHR48081:SF8">
    <property type="entry name" value="ALPHA_BETA HYDROLASE FOLD-3 DOMAIN-CONTAINING PROTEIN-RELATED"/>
    <property type="match status" value="1"/>
</dbReference>
<dbReference type="PROSITE" id="PS01173">
    <property type="entry name" value="LIPASE_GDXG_HIS"/>
    <property type="match status" value="1"/>
</dbReference>
<proteinExistence type="inferred from homology"/>
<dbReference type="InterPro" id="IPR002168">
    <property type="entry name" value="Lipase_GDXG_HIS_AS"/>
</dbReference>
<dbReference type="InterPro" id="IPR050300">
    <property type="entry name" value="GDXG_lipolytic_enzyme"/>
</dbReference>
<dbReference type="PROSITE" id="PS01174">
    <property type="entry name" value="LIPASE_GDXG_SER"/>
    <property type="match status" value="1"/>
</dbReference>
<evidence type="ECO:0000256" key="1">
    <source>
        <dbReference type="ARBA" id="ARBA00010515"/>
    </source>
</evidence>
<keyword evidence="2 5" id="KW-0378">Hydrolase</keyword>
<dbReference type="InterPro" id="IPR029058">
    <property type="entry name" value="AB_hydrolase_fold"/>
</dbReference>
<dbReference type="PANTHER" id="PTHR48081">
    <property type="entry name" value="AB HYDROLASE SUPERFAMILY PROTEIN C4A8.06C"/>
    <property type="match status" value="1"/>
</dbReference>
<dbReference type="Proteomes" id="UP000800040">
    <property type="component" value="Unassembled WGS sequence"/>
</dbReference>
<dbReference type="Gene3D" id="3.40.50.1820">
    <property type="entry name" value="alpha/beta hydrolase"/>
    <property type="match status" value="1"/>
</dbReference>
<evidence type="ECO:0000256" key="3">
    <source>
        <dbReference type="PROSITE-ProRule" id="PRU10038"/>
    </source>
</evidence>
<feature type="active site" evidence="3">
    <location>
        <position position="214"/>
    </location>
</feature>
<dbReference type="OrthoDB" id="2152029at2759"/>
<feature type="domain" description="Alpha/beta hydrolase fold-3" evidence="4">
    <location>
        <begin position="130"/>
        <end position="346"/>
    </location>
</feature>
<accession>A0A6A5KE28</accession>
<reference evidence="5" key="1">
    <citation type="submission" date="2020-01" db="EMBL/GenBank/DDBJ databases">
        <authorList>
            <consortium name="DOE Joint Genome Institute"/>
            <person name="Haridas S."/>
            <person name="Albert R."/>
            <person name="Binder M."/>
            <person name="Bloem J."/>
            <person name="Labutti K."/>
            <person name="Salamov A."/>
            <person name="Andreopoulos B."/>
            <person name="Baker S.E."/>
            <person name="Barry K."/>
            <person name="Bills G."/>
            <person name="Bluhm B.H."/>
            <person name="Cannon C."/>
            <person name="Castanera R."/>
            <person name="Culley D.E."/>
            <person name="Daum C."/>
            <person name="Ezra D."/>
            <person name="Gonzalez J.B."/>
            <person name="Henrissat B."/>
            <person name="Kuo A."/>
            <person name="Liang C."/>
            <person name="Lipzen A."/>
            <person name="Lutzoni F."/>
            <person name="Magnuson J."/>
            <person name="Mondo S."/>
            <person name="Nolan M."/>
            <person name="Ohm R."/>
            <person name="Pangilinan J."/>
            <person name="Park H.-J."/>
            <person name="Ramirez L."/>
            <person name="Alfaro M."/>
            <person name="Sun H."/>
            <person name="Tritt A."/>
            <person name="Yoshinaga Y."/>
            <person name="Zwiers L.-H."/>
            <person name="Turgeon B.G."/>
            <person name="Goodwin S.B."/>
            <person name="Spatafora J.W."/>
            <person name="Crous P.W."/>
            <person name="Grigoriev I.V."/>
        </authorList>
    </citation>
    <scope>NUCLEOTIDE SEQUENCE</scope>
    <source>
        <strain evidence="5">P77</strain>
    </source>
</reference>
<gene>
    <name evidence="5" type="ORF">BDW02DRAFT_571831</name>
</gene>
<dbReference type="AlphaFoldDB" id="A0A6A5KE28"/>
<dbReference type="InterPro" id="IPR033140">
    <property type="entry name" value="Lipase_GDXG_put_SER_AS"/>
</dbReference>
<name>A0A6A5KE28_9PLEO</name>
<evidence type="ECO:0000256" key="2">
    <source>
        <dbReference type="ARBA" id="ARBA00022801"/>
    </source>
</evidence>
<organism evidence="5 6">
    <name type="scientific">Decorospora gaudefroyi</name>
    <dbReference type="NCBI Taxonomy" id="184978"/>
    <lineage>
        <taxon>Eukaryota</taxon>
        <taxon>Fungi</taxon>
        <taxon>Dikarya</taxon>
        <taxon>Ascomycota</taxon>
        <taxon>Pezizomycotina</taxon>
        <taxon>Dothideomycetes</taxon>
        <taxon>Pleosporomycetidae</taxon>
        <taxon>Pleosporales</taxon>
        <taxon>Pleosporineae</taxon>
        <taxon>Pleosporaceae</taxon>
        <taxon>Decorospora</taxon>
    </lineage>
</organism>
<evidence type="ECO:0000313" key="6">
    <source>
        <dbReference type="Proteomes" id="UP000800040"/>
    </source>
</evidence>
<dbReference type="Pfam" id="PF07859">
    <property type="entry name" value="Abhydrolase_3"/>
    <property type="match status" value="1"/>
</dbReference>
<evidence type="ECO:0000313" key="5">
    <source>
        <dbReference type="EMBL" id="KAF1831643.1"/>
    </source>
</evidence>
<keyword evidence="6" id="KW-1185">Reference proteome</keyword>